<dbReference type="InterPro" id="IPR010661">
    <property type="entry name" value="RVT_thumb"/>
</dbReference>
<dbReference type="SUPFAM" id="SSF56672">
    <property type="entry name" value="DNA/RNA polymerases"/>
    <property type="match status" value="1"/>
</dbReference>
<keyword evidence="8" id="KW-0695">RNA-directed DNA polymerase</keyword>
<evidence type="ECO:0000256" key="5">
    <source>
        <dbReference type="ARBA" id="ARBA00022722"/>
    </source>
</evidence>
<keyword evidence="4" id="KW-0548">Nucleotidyltransferase</keyword>
<feature type="domain" description="Reverse transcriptase" evidence="9">
    <location>
        <begin position="21"/>
        <end position="212"/>
    </location>
</feature>
<dbReference type="Pfam" id="PF06817">
    <property type="entry name" value="RVT_thumb"/>
    <property type="match status" value="1"/>
</dbReference>
<proteinExistence type="inferred from homology"/>
<protein>
    <recommendedName>
        <fullName evidence="2">ribonuclease H</fullName>
        <ecNumber evidence="2">3.1.26.4</ecNumber>
    </recommendedName>
</protein>
<dbReference type="Gene3D" id="3.10.10.10">
    <property type="entry name" value="HIV Type 1 Reverse Transcriptase, subunit A, domain 1"/>
    <property type="match status" value="1"/>
</dbReference>
<evidence type="ECO:0000256" key="4">
    <source>
        <dbReference type="ARBA" id="ARBA00022695"/>
    </source>
</evidence>
<feature type="non-terminal residue" evidence="10">
    <location>
        <position position="268"/>
    </location>
</feature>
<dbReference type="AlphaFoldDB" id="A0A7K5AYU9"/>
<dbReference type="GO" id="GO:0003964">
    <property type="term" value="F:RNA-directed DNA polymerase activity"/>
    <property type="evidence" value="ECO:0007669"/>
    <property type="project" value="UniProtKB-KW"/>
</dbReference>
<comment type="caution">
    <text evidence="10">The sequence shown here is derived from an EMBL/GenBank/DDBJ whole genome shotgun (WGS) entry which is preliminary data.</text>
</comment>
<keyword evidence="7" id="KW-0378">Hydrolase</keyword>
<dbReference type="PANTHER" id="PTHR41694:SF3">
    <property type="entry name" value="RNA-DIRECTED DNA POLYMERASE-RELATED"/>
    <property type="match status" value="1"/>
</dbReference>
<evidence type="ECO:0000259" key="9">
    <source>
        <dbReference type="PROSITE" id="PS50878"/>
    </source>
</evidence>
<dbReference type="PROSITE" id="PS50878">
    <property type="entry name" value="RT_POL"/>
    <property type="match status" value="1"/>
</dbReference>
<organism evidence="10 11">
    <name type="scientific">Furnarius figulus</name>
    <dbReference type="NCBI Taxonomy" id="463165"/>
    <lineage>
        <taxon>Eukaryota</taxon>
        <taxon>Metazoa</taxon>
        <taxon>Chordata</taxon>
        <taxon>Craniata</taxon>
        <taxon>Vertebrata</taxon>
        <taxon>Euteleostomi</taxon>
        <taxon>Archelosauria</taxon>
        <taxon>Archosauria</taxon>
        <taxon>Dinosauria</taxon>
        <taxon>Saurischia</taxon>
        <taxon>Theropoda</taxon>
        <taxon>Coelurosauria</taxon>
        <taxon>Aves</taxon>
        <taxon>Neognathae</taxon>
        <taxon>Neoaves</taxon>
        <taxon>Telluraves</taxon>
        <taxon>Australaves</taxon>
        <taxon>Passeriformes</taxon>
        <taxon>Furnariidae</taxon>
        <taxon>Furnarius</taxon>
    </lineage>
</organism>
<accession>A0A7K5AYU9</accession>
<dbReference type="Gene3D" id="3.30.70.270">
    <property type="match status" value="2"/>
</dbReference>
<evidence type="ECO:0000313" key="11">
    <source>
        <dbReference type="Proteomes" id="UP000529852"/>
    </source>
</evidence>
<name>A0A7K5AYU9_9FURN</name>
<evidence type="ECO:0000256" key="1">
    <source>
        <dbReference type="ARBA" id="ARBA00010879"/>
    </source>
</evidence>
<evidence type="ECO:0000313" key="10">
    <source>
        <dbReference type="EMBL" id="NWR89003.1"/>
    </source>
</evidence>
<gene>
    <name evidence="10" type="primary">Ervk8_0</name>
    <name evidence="10" type="ORF">FURFIG_R06614</name>
</gene>
<sequence length="268" mass="30420">DQWPLRGDKLQALTCLVQEQLDKRHVIPSTSPWNSPIFVVKKKNGNWRLVHDLRKINAVIEPMGAIQPGMPSPTMIPQVTQGFQIVIIDIKDCFFQIPLHSKDSSCFAFFVPSVNAGEPAKRYQWTVLPQGMHNSPTICQMVIASSLSAVRRAFPEVILYHYMDDILIASDSTTNLELAKNHTLDIVQSHNFKISPEKVQLTSPWKYLGWRILEKRITPSPVSLNTNIKTLHDLQSLLGIINWIRPNLGINNDELQPLFQLLKGDTEL</sequence>
<comment type="similarity">
    <text evidence="1">Belongs to the beta type-B retroviral polymerase family. HERV class-II K(HML-2) pol subfamily.</text>
</comment>
<feature type="non-terminal residue" evidence="10">
    <location>
        <position position="1"/>
    </location>
</feature>
<evidence type="ECO:0000256" key="6">
    <source>
        <dbReference type="ARBA" id="ARBA00022759"/>
    </source>
</evidence>
<dbReference type="InterPro" id="IPR000477">
    <property type="entry name" value="RT_dom"/>
</dbReference>
<keyword evidence="5" id="KW-0540">Nuclease</keyword>
<dbReference type="Pfam" id="PF00078">
    <property type="entry name" value="RVT_1"/>
    <property type="match status" value="1"/>
</dbReference>
<keyword evidence="3" id="KW-0808">Transferase</keyword>
<dbReference type="InterPro" id="IPR043502">
    <property type="entry name" value="DNA/RNA_pol_sf"/>
</dbReference>
<dbReference type="PANTHER" id="PTHR41694">
    <property type="entry name" value="ENDOGENOUS RETROVIRUS GROUP K MEMBER POL PROTEIN"/>
    <property type="match status" value="1"/>
</dbReference>
<keyword evidence="6" id="KW-0255">Endonuclease</keyword>
<keyword evidence="11" id="KW-1185">Reference proteome</keyword>
<dbReference type="InterPro" id="IPR043128">
    <property type="entry name" value="Rev_trsase/Diguanyl_cyclase"/>
</dbReference>
<dbReference type="EMBL" id="VYZD01000308">
    <property type="protein sequence ID" value="NWR89003.1"/>
    <property type="molecule type" value="Genomic_DNA"/>
</dbReference>
<dbReference type="Proteomes" id="UP000529852">
    <property type="component" value="Unassembled WGS sequence"/>
</dbReference>
<evidence type="ECO:0000256" key="8">
    <source>
        <dbReference type="ARBA" id="ARBA00022918"/>
    </source>
</evidence>
<dbReference type="EC" id="3.1.26.4" evidence="2"/>
<evidence type="ECO:0000256" key="2">
    <source>
        <dbReference type="ARBA" id="ARBA00012180"/>
    </source>
</evidence>
<evidence type="ECO:0000256" key="3">
    <source>
        <dbReference type="ARBA" id="ARBA00022679"/>
    </source>
</evidence>
<dbReference type="GO" id="GO:0035613">
    <property type="term" value="F:RNA stem-loop binding"/>
    <property type="evidence" value="ECO:0007669"/>
    <property type="project" value="TreeGrafter"/>
</dbReference>
<reference evidence="10 11" key="1">
    <citation type="submission" date="2019-09" db="EMBL/GenBank/DDBJ databases">
        <title>Bird 10,000 Genomes (B10K) Project - Family phase.</title>
        <authorList>
            <person name="Zhang G."/>
        </authorList>
    </citation>
    <scope>NUCLEOTIDE SEQUENCE [LARGE SCALE GENOMIC DNA]</scope>
    <source>
        <strain evidence="10">B10K-DU-003-06</strain>
    </source>
</reference>
<dbReference type="GO" id="GO:0004523">
    <property type="term" value="F:RNA-DNA hybrid ribonuclease activity"/>
    <property type="evidence" value="ECO:0007669"/>
    <property type="project" value="UniProtKB-EC"/>
</dbReference>
<evidence type="ECO:0000256" key="7">
    <source>
        <dbReference type="ARBA" id="ARBA00022801"/>
    </source>
</evidence>